<feature type="region of interest" description="Disordered" evidence="1">
    <location>
        <begin position="1"/>
        <end position="41"/>
    </location>
</feature>
<evidence type="ECO:0000313" key="3">
    <source>
        <dbReference type="Proteomes" id="UP000188532"/>
    </source>
</evidence>
<feature type="compositionally biased region" description="Basic and acidic residues" evidence="1">
    <location>
        <begin position="1"/>
        <end position="25"/>
    </location>
</feature>
<name>A0A1V3XM60_MYCKA</name>
<gene>
    <name evidence="2" type="ORF">BZL29_2788</name>
</gene>
<organism evidence="2 3">
    <name type="scientific">Mycobacterium kansasii</name>
    <dbReference type="NCBI Taxonomy" id="1768"/>
    <lineage>
        <taxon>Bacteria</taxon>
        <taxon>Bacillati</taxon>
        <taxon>Actinomycetota</taxon>
        <taxon>Actinomycetes</taxon>
        <taxon>Mycobacteriales</taxon>
        <taxon>Mycobacteriaceae</taxon>
        <taxon>Mycobacterium</taxon>
    </lineage>
</organism>
<proteinExistence type="predicted"/>
<dbReference type="Proteomes" id="UP000188532">
    <property type="component" value="Unassembled WGS sequence"/>
</dbReference>
<dbReference type="EMBL" id="MVBN01000002">
    <property type="protein sequence ID" value="OOK80285.1"/>
    <property type="molecule type" value="Genomic_DNA"/>
</dbReference>
<evidence type="ECO:0000313" key="2">
    <source>
        <dbReference type="EMBL" id="OOK80285.1"/>
    </source>
</evidence>
<reference evidence="2 3" key="1">
    <citation type="submission" date="2017-02" db="EMBL/GenBank/DDBJ databases">
        <title>Complete genome sequences of Mycobacterium kansasii strains isolated from rhesus macaques.</title>
        <authorList>
            <person name="Panda A."/>
            <person name="Nagaraj S."/>
            <person name="Zhao X."/>
            <person name="Tettelin H."/>
            <person name="Detolla L.J."/>
        </authorList>
    </citation>
    <scope>NUCLEOTIDE SEQUENCE [LARGE SCALE GENOMIC DNA]</scope>
    <source>
        <strain evidence="2 3">11-3469</strain>
    </source>
</reference>
<comment type="caution">
    <text evidence="2">The sequence shown here is derived from an EMBL/GenBank/DDBJ whole genome shotgun (WGS) entry which is preliminary data.</text>
</comment>
<evidence type="ECO:0000256" key="1">
    <source>
        <dbReference type="SAM" id="MobiDB-lite"/>
    </source>
</evidence>
<accession>A0A1V3XM60</accession>
<protein>
    <submittedName>
        <fullName evidence="2">Uncharacterized protein</fullName>
    </submittedName>
</protein>
<dbReference type="AlphaFoldDB" id="A0A1V3XM60"/>
<sequence length="41" mass="4478">MCSTAEMRHCVAETETRDPRLRHGVESAVLPGAPQQPAVMD</sequence>